<comment type="caution">
    <text evidence="2">The sequence shown here is derived from an EMBL/GenBank/DDBJ whole genome shotgun (WGS) entry which is preliminary data.</text>
</comment>
<organism evidence="2 3">
    <name type="scientific">Symbiodinium necroappetens</name>
    <dbReference type="NCBI Taxonomy" id="1628268"/>
    <lineage>
        <taxon>Eukaryota</taxon>
        <taxon>Sar</taxon>
        <taxon>Alveolata</taxon>
        <taxon>Dinophyceae</taxon>
        <taxon>Suessiales</taxon>
        <taxon>Symbiodiniaceae</taxon>
        <taxon>Symbiodinium</taxon>
    </lineage>
</organism>
<gene>
    <name evidence="2" type="ORF">SNEC2469_LOCUS25763</name>
</gene>
<reference evidence="2" key="1">
    <citation type="submission" date="2021-02" db="EMBL/GenBank/DDBJ databases">
        <authorList>
            <person name="Dougan E. K."/>
            <person name="Rhodes N."/>
            <person name="Thang M."/>
            <person name="Chan C."/>
        </authorList>
    </citation>
    <scope>NUCLEOTIDE SEQUENCE</scope>
</reference>
<protein>
    <recommendedName>
        <fullName evidence="4">Reverse transcriptase domain-containing protein</fullName>
    </recommendedName>
</protein>
<feature type="region of interest" description="Disordered" evidence="1">
    <location>
        <begin position="119"/>
        <end position="140"/>
    </location>
</feature>
<evidence type="ECO:0000313" key="3">
    <source>
        <dbReference type="Proteomes" id="UP000601435"/>
    </source>
</evidence>
<accession>A0A813A0J2</accession>
<dbReference type="AlphaFoldDB" id="A0A813A0J2"/>
<dbReference type="EMBL" id="CAJNJA010051252">
    <property type="protein sequence ID" value="CAE7843489.1"/>
    <property type="molecule type" value="Genomic_DNA"/>
</dbReference>
<proteinExistence type="predicted"/>
<name>A0A813A0J2_9DINO</name>
<evidence type="ECO:0000256" key="1">
    <source>
        <dbReference type="SAM" id="MobiDB-lite"/>
    </source>
</evidence>
<dbReference type="Proteomes" id="UP000601435">
    <property type="component" value="Unassembled WGS sequence"/>
</dbReference>
<sequence length="272" mass="29221">MQGVPAFLRPGIRQAYTFSLRALRDAHSRAGEVQQARAWKLFLLVPRLLLCRARVAGSTGREALLQRVRDFLAGRWTALLAAARDAADQLGPAPTAHADDDAASLRRREAACAHAPTCPAYRNPRRRARPPTLGQALRSSRRGTAAGLSGATCKHYKVLLDDAEALELFAHAANLLASAQIPANIAAALAVSRLTALVSRCLARQYADTFDQATRPYQFALQTRAGTDALSGMLRAAIDLDADATIVSLDGRSAYDTISRAAFLCEAIAHNP</sequence>
<evidence type="ECO:0008006" key="4">
    <source>
        <dbReference type="Google" id="ProtNLM"/>
    </source>
</evidence>
<keyword evidence="3" id="KW-1185">Reference proteome</keyword>
<evidence type="ECO:0000313" key="2">
    <source>
        <dbReference type="EMBL" id="CAE7843489.1"/>
    </source>
</evidence>
<dbReference type="OrthoDB" id="446848at2759"/>